<accession>A0A7J5YMA4</accession>
<sequence>MLASVGLLLVLLLFLLSLFFVVRQSRKGNHVRSYIYICRNFCAIRYLVVFEERFVINNTEPTSKRLLFYTEI</sequence>
<name>A0A7J5YMA4_DISMA</name>
<dbReference type="AlphaFoldDB" id="A0A7J5YMA4"/>
<reference evidence="2 3" key="1">
    <citation type="submission" date="2020-03" db="EMBL/GenBank/DDBJ databases">
        <title>Dissostichus mawsoni Genome sequencing and assembly.</title>
        <authorList>
            <person name="Park H."/>
        </authorList>
    </citation>
    <scope>NUCLEOTIDE SEQUENCE [LARGE SCALE GENOMIC DNA]</scope>
    <source>
        <strain evidence="2">DM0001</strain>
        <tissue evidence="2">Muscle</tissue>
    </source>
</reference>
<feature type="chain" id="PRO_5029813596" description="Secreted protein" evidence="1">
    <location>
        <begin position="25"/>
        <end position="72"/>
    </location>
</feature>
<keyword evidence="1" id="KW-0732">Signal</keyword>
<keyword evidence="3" id="KW-1185">Reference proteome</keyword>
<dbReference type="Proteomes" id="UP000518266">
    <property type="component" value="Unassembled WGS sequence"/>
</dbReference>
<evidence type="ECO:0008006" key="4">
    <source>
        <dbReference type="Google" id="ProtNLM"/>
    </source>
</evidence>
<organism evidence="2 3">
    <name type="scientific">Dissostichus mawsoni</name>
    <name type="common">Antarctic cod</name>
    <dbReference type="NCBI Taxonomy" id="36200"/>
    <lineage>
        <taxon>Eukaryota</taxon>
        <taxon>Metazoa</taxon>
        <taxon>Chordata</taxon>
        <taxon>Craniata</taxon>
        <taxon>Vertebrata</taxon>
        <taxon>Euteleostomi</taxon>
        <taxon>Actinopterygii</taxon>
        <taxon>Neopterygii</taxon>
        <taxon>Teleostei</taxon>
        <taxon>Neoteleostei</taxon>
        <taxon>Acanthomorphata</taxon>
        <taxon>Eupercaria</taxon>
        <taxon>Perciformes</taxon>
        <taxon>Notothenioidei</taxon>
        <taxon>Nototheniidae</taxon>
        <taxon>Dissostichus</taxon>
    </lineage>
</organism>
<gene>
    <name evidence="2" type="ORF">F7725_012297</name>
</gene>
<evidence type="ECO:0000313" key="2">
    <source>
        <dbReference type="EMBL" id="KAF3850525.1"/>
    </source>
</evidence>
<evidence type="ECO:0000313" key="3">
    <source>
        <dbReference type="Proteomes" id="UP000518266"/>
    </source>
</evidence>
<protein>
    <recommendedName>
        <fullName evidence="4">Secreted protein</fullName>
    </recommendedName>
</protein>
<comment type="caution">
    <text evidence="2">The sequence shown here is derived from an EMBL/GenBank/DDBJ whole genome shotgun (WGS) entry which is preliminary data.</text>
</comment>
<dbReference type="EMBL" id="JAAKFY010000010">
    <property type="protein sequence ID" value="KAF3850525.1"/>
    <property type="molecule type" value="Genomic_DNA"/>
</dbReference>
<evidence type="ECO:0000256" key="1">
    <source>
        <dbReference type="SAM" id="SignalP"/>
    </source>
</evidence>
<feature type="signal peptide" evidence="1">
    <location>
        <begin position="1"/>
        <end position="24"/>
    </location>
</feature>
<proteinExistence type="predicted"/>